<dbReference type="CDD" id="cd00158">
    <property type="entry name" value="RHOD"/>
    <property type="match status" value="1"/>
</dbReference>
<dbReference type="Pfam" id="PF00581">
    <property type="entry name" value="Rhodanese"/>
    <property type="match status" value="1"/>
</dbReference>
<gene>
    <name evidence="2" type="ORF">MNBD_UNCLBAC01-2009</name>
</gene>
<dbReference type="AlphaFoldDB" id="A0A3B1DED8"/>
<sequence>MIIKNNIIMYVCCIVFFMSFGSKVFSEEISEISTLPKAPYVLSQTVRQWQRDGRKVVLVDVRMRQEYEAGHLKEAINIPYNEVEHRVNEF</sequence>
<dbReference type="Gene3D" id="3.40.250.10">
    <property type="entry name" value="Rhodanese-like domain"/>
    <property type="match status" value="1"/>
</dbReference>
<organism evidence="2">
    <name type="scientific">hydrothermal vent metagenome</name>
    <dbReference type="NCBI Taxonomy" id="652676"/>
    <lineage>
        <taxon>unclassified sequences</taxon>
        <taxon>metagenomes</taxon>
        <taxon>ecological metagenomes</taxon>
    </lineage>
</organism>
<dbReference type="InterPro" id="IPR036873">
    <property type="entry name" value="Rhodanese-like_dom_sf"/>
</dbReference>
<feature type="non-terminal residue" evidence="2">
    <location>
        <position position="90"/>
    </location>
</feature>
<protein>
    <recommendedName>
        <fullName evidence="1">Rhodanese domain-containing protein</fullName>
    </recommendedName>
</protein>
<dbReference type="InterPro" id="IPR001763">
    <property type="entry name" value="Rhodanese-like_dom"/>
</dbReference>
<feature type="domain" description="Rhodanese" evidence="1">
    <location>
        <begin position="52"/>
        <end position="86"/>
    </location>
</feature>
<proteinExistence type="predicted"/>
<evidence type="ECO:0000259" key="1">
    <source>
        <dbReference type="PROSITE" id="PS50206"/>
    </source>
</evidence>
<reference evidence="2" key="1">
    <citation type="submission" date="2018-06" db="EMBL/GenBank/DDBJ databases">
        <authorList>
            <person name="Zhirakovskaya E."/>
        </authorList>
    </citation>
    <scope>NUCLEOTIDE SEQUENCE</scope>
</reference>
<dbReference type="EMBL" id="UOGJ01000036">
    <property type="protein sequence ID" value="VAX35203.1"/>
    <property type="molecule type" value="Genomic_DNA"/>
</dbReference>
<accession>A0A3B1DED8</accession>
<evidence type="ECO:0000313" key="2">
    <source>
        <dbReference type="EMBL" id="VAX35203.1"/>
    </source>
</evidence>
<dbReference type="PROSITE" id="PS50206">
    <property type="entry name" value="RHODANESE_3"/>
    <property type="match status" value="1"/>
</dbReference>
<dbReference type="SUPFAM" id="SSF52821">
    <property type="entry name" value="Rhodanese/Cell cycle control phosphatase"/>
    <property type="match status" value="1"/>
</dbReference>
<name>A0A3B1DED8_9ZZZZ</name>